<evidence type="ECO:0000256" key="1">
    <source>
        <dbReference type="ARBA" id="ARBA00022729"/>
    </source>
</evidence>
<gene>
    <name evidence="5" type="primary">bamE</name>
    <name evidence="5" type="ORF">M1K48_09805</name>
</gene>
<name>A0ABY5MRX2_9SPHN</name>
<dbReference type="InterPro" id="IPR037873">
    <property type="entry name" value="BamE-like"/>
</dbReference>
<feature type="domain" description="Outer membrane protein assembly factor BamE" evidence="4">
    <location>
        <begin position="66"/>
        <end position="139"/>
    </location>
</feature>
<dbReference type="InterPro" id="IPR026592">
    <property type="entry name" value="BamE"/>
</dbReference>
<keyword evidence="1" id="KW-0732">Signal</keyword>
<dbReference type="InterPro" id="IPR007450">
    <property type="entry name" value="BamE_dom"/>
</dbReference>
<dbReference type="PANTHER" id="PTHR37482:SF1">
    <property type="entry name" value="OUTER MEMBRANE PROTEIN ASSEMBLY FACTOR BAME"/>
    <property type="match status" value="1"/>
</dbReference>
<dbReference type="Proteomes" id="UP000831921">
    <property type="component" value="Chromosome"/>
</dbReference>
<accession>A0ABY5MRX2</accession>
<sequence length="189" mass="20603">MIILRSGGPLHLARRAPADIERANRRRKGAGIRSLAPVNNNRFVLLASIAALGLSGCAGYRENRGFILDPQLSQAVQVGTDNKTSVERTLGRPTFTGQFNDNEWYYVSRNTSTFAFRTPRVTEQTILRIRFDPAGNVTAVERTGKDKIASIDPYGRTTPTLGRRKSFFEEFFGNIGTVGSGALPGGGGQ</sequence>
<proteinExistence type="predicted"/>
<dbReference type="Pfam" id="PF04355">
    <property type="entry name" value="BamE"/>
    <property type="match status" value="1"/>
</dbReference>
<dbReference type="Gene3D" id="3.30.1450.10">
    <property type="match status" value="1"/>
</dbReference>
<dbReference type="EMBL" id="CP097253">
    <property type="protein sequence ID" value="UUR07235.1"/>
    <property type="molecule type" value="Genomic_DNA"/>
</dbReference>
<reference evidence="5 6" key="1">
    <citation type="submission" date="2022-05" db="EMBL/GenBank/DDBJ databases">
        <title>S8-45 Sphingomonas ultraviolaceadurans.</title>
        <authorList>
            <person name="Liu Y."/>
        </authorList>
    </citation>
    <scope>NUCLEOTIDE SEQUENCE [LARGE SCALE GENOMIC DNA]</scope>
    <source>
        <strain evidence="5 6">S8-45</strain>
    </source>
</reference>
<protein>
    <submittedName>
        <fullName evidence="5">Outer membrane protein assembly factor BamE</fullName>
    </submittedName>
</protein>
<keyword evidence="2" id="KW-0472">Membrane</keyword>
<evidence type="ECO:0000256" key="3">
    <source>
        <dbReference type="ARBA" id="ARBA00023237"/>
    </source>
</evidence>
<evidence type="ECO:0000256" key="2">
    <source>
        <dbReference type="ARBA" id="ARBA00023136"/>
    </source>
</evidence>
<dbReference type="RefSeq" id="WP_249454817.1">
    <property type="nucleotide sequence ID" value="NZ_CP097253.1"/>
</dbReference>
<evidence type="ECO:0000313" key="6">
    <source>
        <dbReference type="Proteomes" id="UP000831921"/>
    </source>
</evidence>
<evidence type="ECO:0000313" key="5">
    <source>
        <dbReference type="EMBL" id="UUR07235.1"/>
    </source>
</evidence>
<evidence type="ECO:0000259" key="4">
    <source>
        <dbReference type="Pfam" id="PF04355"/>
    </source>
</evidence>
<keyword evidence="6" id="KW-1185">Reference proteome</keyword>
<dbReference type="PANTHER" id="PTHR37482">
    <property type="entry name" value="OUTER MEMBRANE PROTEIN ASSEMBLY FACTOR BAME"/>
    <property type="match status" value="1"/>
</dbReference>
<organism evidence="5 6">
    <name type="scientific">Sphingomonas glaciei</name>
    <dbReference type="NCBI Taxonomy" id="2938948"/>
    <lineage>
        <taxon>Bacteria</taxon>
        <taxon>Pseudomonadati</taxon>
        <taxon>Pseudomonadota</taxon>
        <taxon>Alphaproteobacteria</taxon>
        <taxon>Sphingomonadales</taxon>
        <taxon>Sphingomonadaceae</taxon>
        <taxon>Sphingomonas</taxon>
    </lineage>
</organism>
<keyword evidence="3" id="KW-0998">Cell outer membrane</keyword>